<keyword evidence="7" id="KW-1185">Reference proteome</keyword>
<evidence type="ECO:0000256" key="2">
    <source>
        <dbReference type="ARBA" id="ARBA00012571"/>
    </source>
</evidence>
<comment type="similarity">
    <text evidence="1 4">Belongs to the RNase T2 family.</text>
</comment>
<dbReference type="SUPFAM" id="SSF55895">
    <property type="entry name" value="Ribonuclease Rh-like"/>
    <property type="match status" value="1"/>
</dbReference>
<dbReference type="OrthoDB" id="435754at2759"/>
<keyword evidence="3" id="KW-0540">Nuclease</keyword>
<sequence>MHHRTAVAATALVRLAAAGLYPGITTANHTCALAEPVLSCSPGALPDRAADSCCTETFGGLVVATQLWNTHTGLESKGQVYAKNAWSIHGLWPDFCNGTYTQYCDLSRQYDPQPVPNTTDGTPSGVPVPPYAGEPIDRWFGPYGKLDLLAYMRRHWVSQHDANWVFWAHEFSKHATCFSTFQRGCYGPRAPPHADLFDFFDAAVAWHRPLHTHRWLARAGIRPSNATARSLADLQRALAAPASARLGAHEATLDGTLSNCATAAGAVWYHERARGSEQ</sequence>
<reference evidence="6" key="1">
    <citation type="submission" date="2021-09" db="EMBL/GenBank/DDBJ databases">
        <title>A high-quality genome of the endoparasitic fungus Hirsutella rhossiliensis with a comparison of Hirsutella genomes reveals transposable elements contributing to genome size variation.</title>
        <authorList>
            <person name="Lin R."/>
            <person name="Jiao Y."/>
            <person name="Sun X."/>
            <person name="Ling J."/>
            <person name="Xie B."/>
            <person name="Cheng X."/>
        </authorList>
    </citation>
    <scope>NUCLEOTIDE SEQUENCE</scope>
    <source>
        <strain evidence="6">HR02</strain>
    </source>
</reference>
<dbReference type="EC" id="4.6.1.19" evidence="2"/>
<dbReference type="PANTHER" id="PTHR11240">
    <property type="entry name" value="RIBONUCLEASE T2"/>
    <property type="match status" value="1"/>
</dbReference>
<dbReference type="GeneID" id="68352801"/>
<keyword evidence="3" id="KW-0378">Hydrolase</keyword>
<feature type="chain" id="PRO_5040267825" description="ribonuclease T2" evidence="5">
    <location>
        <begin position="28"/>
        <end position="278"/>
    </location>
</feature>
<dbReference type="PROSITE" id="PS00531">
    <property type="entry name" value="RNASE_T2_2"/>
    <property type="match status" value="1"/>
</dbReference>
<dbReference type="PROSITE" id="PS00530">
    <property type="entry name" value="RNASE_T2_1"/>
    <property type="match status" value="1"/>
</dbReference>
<dbReference type="AlphaFoldDB" id="A0A9P8SK81"/>
<dbReference type="RefSeq" id="XP_044723169.1">
    <property type="nucleotide sequence ID" value="XM_044862143.1"/>
</dbReference>
<gene>
    <name evidence="6" type="ORF">HRG_03672</name>
</gene>
<dbReference type="Proteomes" id="UP000824596">
    <property type="component" value="Unassembled WGS sequence"/>
</dbReference>
<dbReference type="Gene3D" id="3.90.730.10">
    <property type="entry name" value="Ribonuclease T2-like"/>
    <property type="match status" value="1"/>
</dbReference>
<dbReference type="PANTHER" id="PTHR11240:SF17">
    <property type="entry name" value="RIBONUCLEASE T2"/>
    <property type="match status" value="1"/>
</dbReference>
<dbReference type="GO" id="GO:0005576">
    <property type="term" value="C:extracellular region"/>
    <property type="evidence" value="ECO:0007669"/>
    <property type="project" value="TreeGrafter"/>
</dbReference>
<protein>
    <recommendedName>
        <fullName evidence="2">ribonuclease T2</fullName>
        <ecNumber evidence="2">4.6.1.19</ecNumber>
    </recommendedName>
</protein>
<evidence type="ECO:0000256" key="5">
    <source>
        <dbReference type="SAM" id="SignalP"/>
    </source>
</evidence>
<accession>A0A9P8SK81</accession>
<name>A0A9P8SK81_9HYPO</name>
<dbReference type="InterPro" id="IPR018188">
    <property type="entry name" value="RNase_T2_His_AS_1"/>
</dbReference>
<dbReference type="EMBL" id="JAIZPD010000003">
    <property type="protein sequence ID" value="KAH0965656.1"/>
    <property type="molecule type" value="Genomic_DNA"/>
</dbReference>
<dbReference type="Pfam" id="PF00445">
    <property type="entry name" value="Ribonuclease_T2"/>
    <property type="match status" value="1"/>
</dbReference>
<dbReference type="InterPro" id="IPR001568">
    <property type="entry name" value="RNase_T2-like"/>
</dbReference>
<dbReference type="GO" id="GO:0006401">
    <property type="term" value="P:RNA catabolic process"/>
    <property type="evidence" value="ECO:0007669"/>
    <property type="project" value="TreeGrafter"/>
</dbReference>
<dbReference type="InterPro" id="IPR036430">
    <property type="entry name" value="RNase_T2-like_sf"/>
</dbReference>
<proteinExistence type="inferred from homology"/>
<keyword evidence="3" id="KW-0255">Endonuclease</keyword>
<evidence type="ECO:0000313" key="6">
    <source>
        <dbReference type="EMBL" id="KAH0965656.1"/>
    </source>
</evidence>
<evidence type="ECO:0000313" key="7">
    <source>
        <dbReference type="Proteomes" id="UP000824596"/>
    </source>
</evidence>
<evidence type="ECO:0000256" key="3">
    <source>
        <dbReference type="ARBA" id="ARBA00022759"/>
    </source>
</evidence>
<dbReference type="GO" id="GO:0003723">
    <property type="term" value="F:RNA binding"/>
    <property type="evidence" value="ECO:0007669"/>
    <property type="project" value="InterPro"/>
</dbReference>
<dbReference type="InterPro" id="IPR033130">
    <property type="entry name" value="RNase_T2_His_AS_2"/>
</dbReference>
<organism evidence="6 7">
    <name type="scientific">Hirsutella rhossiliensis</name>
    <dbReference type="NCBI Taxonomy" id="111463"/>
    <lineage>
        <taxon>Eukaryota</taxon>
        <taxon>Fungi</taxon>
        <taxon>Dikarya</taxon>
        <taxon>Ascomycota</taxon>
        <taxon>Pezizomycotina</taxon>
        <taxon>Sordariomycetes</taxon>
        <taxon>Hypocreomycetidae</taxon>
        <taxon>Hypocreales</taxon>
        <taxon>Ophiocordycipitaceae</taxon>
        <taxon>Hirsutella</taxon>
    </lineage>
</organism>
<evidence type="ECO:0000256" key="1">
    <source>
        <dbReference type="ARBA" id="ARBA00007469"/>
    </source>
</evidence>
<dbReference type="GO" id="GO:0033897">
    <property type="term" value="F:ribonuclease T2 activity"/>
    <property type="evidence" value="ECO:0007669"/>
    <property type="project" value="UniProtKB-EC"/>
</dbReference>
<feature type="signal peptide" evidence="5">
    <location>
        <begin position="1"/>
        <end position="27"/>
    </location>
</feature>
<evidence type="ECO:0000256" key="4">
    <source>
        <dbReference type="RuleBase" id="RU004328"/>
    </source>
</evidence>
<keyword evidence="5" id="KW-0732">Signal</keyword>
<comment type="caution">
    <text evidence="6">The sequence shown here is derived from an EMBL/GenBank/DDBJ whole genome shotgun (WGS) entry which is preliminary data.</text>
</comment>